<organism evidence="1 2">
    <name type="scientific">Ajellomyces capsulatus</name>
    <name type="common">Darling's disease fungus</name>
    <name type="synonym">Histoplasma capsulatum</name>
    <dbReference type="NCBI Taxonomy" id="5037"/>
    <lineage>
        <taxon>Eukaryota</taxon>
        <taxon>Fungi</taxon>
        <taxon>Dikarya</taxon>
        <taxon>Ascomycota</taxon>
        <taxon>Pezizomycotina</taxon>
        <taxon>Eurotiomycetes</taxon>
        <taxon>Eurotiomycetidae</taxon>
        <taxon>Onygenales</taxon>
        <taxon>Ajellomycetaceae</taxon>
        <taxon>Histoplasma</taxon>
    </lineage>
</organism>
<evidence type="ECO:0000313" key="2">
    <source>
        <dbReference type="Proteomes" id="UP000663671"/>
    </source>
</evidence>
<accession>A0A8A1M0Q9</accession>
<evidence type="ECO:0000313" key="1">
    <source>
        <dbReference type="EMBL" id="QSS60048.1"/>
    </source>
</evidence>
<name>A0A8A1M0Q9_AJECA</name>
<dbReference type="EMBL" id="CP069110">
    <property type="protein sequence ID" value="QSS60048.1"/>
    <property type="molecule type" value="Genomic_DNA"/>
</dbReference>
<reference evidence="1" key="1">
    <citation type="submission" date="2021-01" db="EMBL/GenBank/DDBJ databases">
        <title>Chromosome-level genome assembly of a human fungal pathogen reveals clustering of transcriptionally co-regulated genes.</title>
        <authorList>
            <person name="Voorhies M."/>
            <person name="Cohen S."/>
            <person name="Shea T.P."/>
            <person name="Petrus S."/>
            <person name="Munoz J.F."/>
            <person name="Poplawski S."/>
            <person name="Goldman W.E."/>
            <person name="Michael T."/>
            <person name="Cuomo C.A."/>
            <person name="Sil A."/>
            <person name="Beyhan S."/>
        </authorList>
    </citation>
    <scope>NUCLEOTIDE SEQUENCE</scope>
    <source>
        <strain evidence="1">WU24</strain>
    </source>
</reference>
<proteinExistence type="predicted"/>
<gene>
    <name evidence="1" type="ORF">I7I51_04844</name>
</gene>
<dbReference type="Proteomes" id="UP000663671">
    <property type="component" value="Chromosome 4"/>
</dbReference>
<dbReference type="AlphaFoldDB" id="A0A8A1M0Q9"/>
<sequence length="224" mass="25214">MSAEPDLTLNPLVQPVTPTEKLDRLTSIETEASEISRRLLRRTTLREEEQRNNSADDLVRLFPQRLACYGSGSGFLGHQFTTSADGYILMSTFQNRWIKATPTIPDLFGHRAWVFILHYYSKLLVRLAALCDQGVRCTDRGSAGLTNETRSLGRIANGVKERKEHFTKDAIAGSYAVLPPPLRLIILDEVIKPSQDSHFPLYLGLSLRKALKWWVFSVAKRASG</sequence>
<dbReference type="VEuPathDB" id="FungiDB:I7I51_04844"/>
<protein>
    <submittedName>
        <fullName evidence="1">Uncharacterized protein</fullName>
    </submittedName>
</protein>